<keyword evidence="2" id="KW-0012">Acyltransferase</keyword>
<dbReference type="PANTHER" id="PTHR45910">
    <property type="entry name" value="N-ALPHA-ACETYLTRANSFERASE 20"/>
    <property type="match status" value="1"/>
</dbReference>
<dbReference type="FunFam" id="3.40.630.30:FF:000058">
    <property type="entry name" value="N-acetyltransferase (Nat5)"/>
    <property type="match status" value="1"/>
</dbReference>
<evidence type="ECO:0000313" key="5">
    <source>
        <dbReference type="Proteomes" id="UP000799440"/>
    </source>
</evidence>
<keyword evidence="5" id="KW-1185">Reference proteome</keyword>
<keyword evidence="1" id="KW-0808">Transferase</keyword>
<evidence type="ECO:0000256" key="1">
    <source>
        <dbReference type="ARBA" id="ARBA00022679"/>
    </source>
</evidence>
<protein>
    <submittedName>
        <fullName evidence="4">Acyl-CoA N-acyltransferase</fullName>
    </submittedName>
</protein>
<organism evidence="4 5">
    <name type="scientific">Sporormia fimetaria CBS 119925</name>
    <dbReference type="NCBI Taxonomy" id="1340428"/>
    <lineage>
        <taxon>Eukaryota</taxon>
        <taxon>Fungi</taxon>
        <taxon>Dikarya</taxon>
        <taxon>Ascomycota</taxon>
        <taxon>Pezizomycotina</taxon>
        <taxon>Dothideomycetes</taxon>
        <taxon>Pleosporomycetidae</taxon>
        <taxon>Pleosporales</taxon>
        <taxon>Sporormiaceae</taxon>
        <taxon>Sporormia</taxon>
    </lineage>
</organism>
<dbReference type="PROSITE" id="PS51186">
    <property type="entry name" value="GNAT"/>
    <property type="match status" value="1"/>
</dbReference>
<dbReference type="InterPro" id="IPR000182">
    <property type="entry name" value="GNAT_dom"/>
</dbReference>
<dbReference type="Proteomes" id="UP000799440">
    <property type="component" value="Unassembled WGS sequence"/>
</dbReference>
<proteinExistence type="predicted"/>
<dbReference type="Pfam" id="PF00583">
    <property type="entry name" value="Acetyltransf_1"/>
    <property type="match status" value="1"/>
</dbReference>
<dbReference type="GO" id="GO:0031416">
    <property type="term" value="C:NatB complex"/>
    <property type="evidence" value="ECO:0007669"/>
    <property type="project" value="TreeGrafter"/>
</dbReference>
<dbReference type="OrthoDB" id="10264728at2759"/>
<evidence type="ECO:0000259" key="3">
    <source>
        <dbReference type="PROSITE" id="PS51186"/>
    </source>
</evidence>
<dbReference type="AlphaFoldDB" id="A0A6A6VEY5"/>
<feature type="domain" description="N-acetyltransferase" evidence="3">
    <location>
        <begin position="2"/>
        <end position="168"/>
    </location>
</feature>
<name>A0A6A6VEY5_9PLEO</name>
<evidence type="ECO:0000256" key="2">
    <source>
        <dbReference type="ARBA" id="ARBA00023315"/>
    </source>
</evidence>
<dbReference type="GO" id="GO:0004596">
    <property type="term" value="F:protein-N-terminal amino-acid acetyltransferase activity"/>
    <property type="evidence" value="ECO:0007669"/>
    <property type="project" value="TreeGrafter"/>
</dbReference>
<dbReference type="Gene3D" id="3.40.630.30">
    <property type="match status" value="1"/>
</dbReference>
<dbReference type="InterPro" id="IPR016181">
    <property type="entry name" value="Acyl_CoA_acyltransferase"/>
</dbReference>
<gene>
    <name evidence="4" type="ORF">M011DRAFT_494383</name>
</gene>
<dbReference type="PANTHER" id="PTHR45910:SF1">
    <property type="entry name" value="N-ALPHA-ACETYLTRANSFERASE 20"/>
    <property type="match status" value="1"/>
</dbReference>
<dbReference type="EMBL" id="MU006572">
    <property type="protein sequence ID" value="KAF2747667.1"/>
    <property type="molecule type" value="Genomic_DNA"/>
</dbReference>
<evidence type="ECO:0000313" key="4">
    <source>
        <dbReference type="EMBL" id="KAF2747667.1"/>
    </source>
</evidence>
<accession>A0A6A6VEY5</accession>
<dbReference type="InterPro" id="IPR051646">
    <property type="entry name" value="NatB_acetyltransferase_subunit"/>
</dbReference>
<reference evidence="4" key="1">
    <citation type="journal article" date="2020" name="Stud. Mycol.">
        <title>101 Dothideomycetes genomes: a test case for predicting lifestyles and emergence of pathogens.</title>
        <authorList>
            <person name="Haridas S."/>
            <person name="Albert R."/>
            <person name="Binder M."/>
            <person name="Bloem J."/>
            <person name="Labutti K."/>
            <person name="Salamov A."/>
            <person name="Andreopoulos B."/>
            <person name="Baker S."/>
            <person name="Barry K."/>
            <person name="Bills G."/>
            <person name="Bluhm B."/>
            <person name="Cannon C."/>
            <person name="Castanera R."/>
            <person name="Culley D."/>
            <person name="Daum C."/>
            <person name="Ezra D."/>
            <person name="Gonzalez J."/>
            <person name="Henrissat B."/>
            <person name="Kuo A."/>
            <person name="Liang C."/>
            <person name="Lipzen A."/>
            <person name="Lutzoni F."/>
            <person name="Magnuson J."/>
            <person name="Mondo S."/>
            <person name="Nolan M."/>
            <person name="Ohm R."/>
            <person name="Pangilinan J."/>
            <person name="Park H.-J."/>
            <person name="Ramirez L."/>
            <person name="Alfaro M."/>
            <person name="Sun H."/>
            <person name="Tritt A."/>
            <person name="Yoshinaga Y."/>
            <person name="Zwiers L.-H."/>
            <person name="Turgeon B."/>
            <person name="Goodwin S."/>
            <person name="Spatafora J."/>
            <person name="Crous P."/>
            <person name="Grigoriev I."/>
        </authorList>
    </citation>
    <scope>NUCLEOTIDE SEQUENCE</scope>
    <source>
        <strain evidence="4">CBS 119925</strain>
    </source>
</reference>
<dbReference type="SUPFAM" id="SSF55729">
    <property type="entry name" value="Acyl-CoA N-acyltransferases (Nat)"/>
    <property type="match status" value="1"/>
</dbReference>
<sequence>MSTVRPMKVDDLFKIAPCNLDPLTETYHIGFYMEYLTKWPELCQVVLGIDGKIEGYILGKLEASPYPCQVSPYTPSTNPDPNYLPWHGHITALTVAPHARRLGHATRLSTALEQASDAENAWFVDLFVRASNKIAIDLYTKMGYSIYRRVVNYYNDGEDAFDMRKPCKRDVKRETVREDGENVRVNPEDVW</sequence>